<evidence type="ECO:0000256" key="2">
    <source>
        <dbReference type="ARBA" id="ARBA00004754"/>
    </source>
</evidence>
<dbReference type="NCBIfam" id="NF010372">
    <property type="entry name" value="PRK13798.1"/>
    <property type="match status" value="1"/>
</dbReference>
<dbReference type="GO" id="GO:0006144">
    <property type="term" value="P:purine nucleobase metabolic process"/>
    <property type="evidence" value="ECO:0007669"/>
    <property type="project" value="UniProtKB-KW"/>
</dbReference>
<accession>A0A428MG97</accession>
<proteinExistence type="predicted"/>
<comment type="catalytic activity">
    <reaction evidence="1">
        <text>5-hydroxy-2-oxo-4-ureido-2,5-dihydro-1H-imidazole-5-carboxylate + H(+) = (S)-allantoin + CO2</text>
        <dbReference type="Rhea" id="RHEA:26301"/>
        <dbReference type="ChEBI" id="CHEBI:15378"/>
        <dbReference type="ChEBI" id="CHEBI:15678"/>
        <dbReference type="ChEBI" id="CHEBI:16526"/>
        <dbReference type="ChEBI" id="CHEBI:58639"/>
        <dbReference type="EC" id="4.1.1.97"/>
    </reaction>
</comment>
<evidence type="ECO:0000313" key="8">
    <source>
        <dbReference type="EMBL" id="RSL15743.1"/>
    </source>
</evidence>
<dbReference type="PANTHER" id="PTHR43466:SF1">
    <property type="entry name" value="2-OXO-4-HYDROXY-4-CARBOXY-5-UREIDOIMIDAZOLINE DECARBOXYLASE-RELATED"/>
    <property type="match status" value="1"/>
</dbReference>
<dbReference type="PANTHER" id="PTHR43466">
    <property type="entry name" value="2-OXO-4-HYDROXY-4-CARBOXY-5-UREIDOIMIDAZOLINE DECARBOXYLASE-RELATED"/>
    <property type="match status" value="1"/>
</dbReference>
<dbReference type="SUPFAM" id="SSF158694">
    <property type="entry name" value="UraD-Like"/>
    <property type="match status" value="1"/>
</dbReference>
<evidence type="ECO:0000256" key="1">
    <source>
        <dbReference type="ARBA" id="ARBA00001163"/>
    </source>
</evidence>
<dbReference type="Gene3D" id="1.10.3330.10">
    <property type="entry name" value="Oxo-4-hydroxy-4-carboxy-5-ureidoimidazoline decarboxylase"/>
    <property type="match status" value="1"/>
</dbReference>
<dbReference type="RefSeq" id="WP_125484453.1">
    <property type="nucleotide sequence ID" value="NZ_RSDW01000001.1"/>
</dbReference>
<dbReference type="AlphaFoldDB" id="A0A428MG97"/>
<evidence type="ECO:0000259" key="7">
    <source>
        <dbReference type="Pfam" id="PF09349"/>
    </source>
</evidence>
<dbReference type="NCBIfam" id="TIGR03180">
    <property type="entry name" value="UraD_2"/>
    <property type="match status" value="1"/>
</dbReference>
<dbReference type="InterPro" id="IPR017595">
    <property type="entry name" value="OHCU_decarboxylase-2"/>
</dbReference>
<dbReference type="GO" id="GO:0019628">
    <property type="term" value="P:urate catabolic process"/>
    <property type="evidence" value="ECO:0007669"/>
    <property type="project" value="TreeGrafter"/>
</dbReference>
<keyword evidence="4" id="KW-0659">Purine metabolism</keyword>
<evidence type="ECO:0000256" key="3">
    <source>
        <dbReference type="ARBA" id="ARBA00012257"/>
    </source>
</evidence>
<protein>
    <recommendedName>
        <fullName evidence="3">2-oxo-4-hydroxy-4-carboxy-5-ureidoimidazoline decarboxylase</fullName>
        <ecNumber evidence="3">4.1.1.97</ecNumber>
    </recommendedName>
</protein>
<dbReference type="EC" id="4.1.1.97" evidence="3"/>
<evidence type="ECO:0000256" key="5">
    <source>
        <dbReference type="ARBA" id="ARBA00022793"/>
    </source>
</evidence>
<evidence type="ECO:0000256" key="4">
    <source>
        <dbReference type="ARBA" id="ARBA00022631"/>
    </source>
</evidence>
<dbReference type="OrthoDB" id="9787041at2"/>
<dbReference type="InterPro" id="IPR018020">
    <property type="entry name" value="OHCU_decarboxylase"/>
</dbReference>
<keyword evidence="6" id="KW-0456">Lyase</keyword>
<comment type="pathway">
    <text evidence="2">Purine metabolism; urate degradation; (S)-allantoin from urate: step 3/3.</text>
</comment>
<dbReference type="EMBL" id="RSDW01000001">
    <property type="protein sequence ID" value="RSL15743.1"/>
    <property type="molecule type" value="Genomic_DNA"/>
</dbReference>
<keyword evidence="5" id="KW-0210">Decarboxylase</keyword>
<gene>
    <name evidence="8" type="ORF">EDE15_1245</name>
</gene>
<feature type="domain" description="Oxo-4-hydroxy-4-carboxy-5-ureidoimidazoline decarboxylase" evidence="7">
    <location>
        <begin position="9"/>
        <end position="165"/>
    </location>
</feature>
<evidence type="ECO:0000313" key="9">
    <source>
        <dbReference type="Proteomes" id="UP000269669"/>
    </source>
</evidence>
<sequence length="171" mass="19407">MNPVLTRWNALDAESAAREVLPCCGSSAWAAQLAAKRPIVNEATLLEVSKTVWFSLPEEAWQEAFDSHPRIGQKHAQTHTTEESLRCSAQEQRTAVSEDEAAKLALEEANRHYEQRFGRIFIVCATGKTAREILSILDQRMTNDASTELREAAEQQRQITELRLRRWLEST</sequence>
<comment type="caution">
    <text evidence="8">The sequence shown here is derived from an EMBL/GenBank/DDBJ whole genome shotgun (WGS) entry which is preliminary data.</text>
</comment>
<reference evidence="8 9" key="1">
    <citation type="submission" date="2018-12" db="EMBL/GenBank/DDBJ databases">
        <title>Sequencing of bacterial isolates from soil warming experiment in Harvard Forest, Massachusetts, USA.</title>
        <authorList>
            <person name="Deangelis K."/>
        </authorList>
    </citation>
    <scope>NUCLEOTIDE SEQUENCE [LARGE SCALE GENOMIC DNA]</scope>
    <source>
        <strain evidence="8 9">EB153</strain>
    </source>
</reference>
<dbReference type="GO" id="GO:0051997">
    <property type="term" value="F:2-oxo-4-hydroxy-4-carboxy-5-ureidoimidazoline decarboxylase activity"/>
    <property type="evidence" value="ECO:0007669"/>
    <property type="project" value="UniProtKB-EC"/>
</dbReference>
<name>A0A428MG97_9BACT</name>
<dbReference type="Pfam" id="PF09349">
    <property type="entry name" value="OHCU_decarbox"/>
    <property type="match status" value="1"/>
</dbReference>
<dbReference type="InterPro" id="IPR036778">
    <property type="entry name" value="OHCU_decarboxylase_sf"/>
</dbReference>
<organism evidence="8 9">
    <name type="scientific">Edaphobacter aggregans</name>
    <dbReference type="NCBI Taxonomy" id="570835"/>
    <lineage>
        <taxon>Bacteria</taxon>
        <taxon>Pseudomonadati</taxon>
        <taxon>Acidobacteriota</taxon>
        <taxon>Terriglobia</taxon>
        <taxon>Terriglobales</taxon>
        <taxon>Acidobacteriaceae</taxon>
        <taxon>Edaphobacter</taxon>
    </lineage>
</organism>
<dbReference type="Proteomes" id="UP000269669">
    <property type="component" value="Unassembled WGS sequence"/>
</dbReference>
<keyword evidence="9" id="KW-1185">Reference proteome</keyword>
<evidence type="ECO:0000256" key="6">
    <source>
        <dbReference type="ARBA" id="ARBA00023239"/>
    </source>
</evidence>